<dbReference type="AlphaFoldDB" id="A0A397FGN3"/>
<proteinExistence type="predicted"/>
<dbReference type="EMBL" id="QUTE01006647">
    <property type="protein sequence ID" value="RHZ32071.1"/>
    <property type="molecule type" value="Genomic_DNA"/>
</dbReference>
<dbReference type="Proteomes" id="UP000266196">
    <property type="component" value="Unassembled WGS sequence"/>
</dbReference>
<evidence type="ECO:0000313" key="2">
    <source>
        <dbReference type="EMBL" id="RHZ32071.1"/>
    </source>
</evidence>
<accession>A0A397FGN3</accession>
<sequence length="250" mass="27461">MQYIHTYISCVTHKTIDVAIPKAKAGKRKEKKASSETKRSVRWCDESVATLFRLRYDSHLAKRFESKNNAEKKTAYVMLAAELSVAMESDYTVAQVQDKPSNPSDTGNAPLAPLPPHYDIMLEFWGSKKGYQRESLMSTDAIIADGTNSSEEAQVKREHSSDDDYDSDKPPERRKKRAKVTKASSQGEALEAGFLAIKEGLIHLGTSLSAATPSPPPPPASSATLDDVLRAIQGQSDTMAQLLAHLVARK</sequence>
<feature type="compositionally biased region" description="Basic and acidic residues" evidence="1">
    <location>
        <begin position="153"/>
        <end position="171"/>
    </location>
</feature>
<gene>
    <name evidence="2" type="ORF">DYB31_012215</name>
</gene>
<evidence type="ECO:0000256" key="1">
    <source>
        <dbReference type="SAM" id="MobiDB-lite"/>
    </source>
</evidence>
<feature type="region of interest" description="Disordered" evidence="1">
    <location>
        <begin position="147"/>
        <end position="185"/>
    </location>
</feature>
<protein>
    <submittedName>
        <fullName evidence="2">Uncharacterized protein</fullName>
    </submittedName>
</protein>
<evidence type="ECO:0000313" key="3">
    <source>
        <dbReference type="Proteomes" id="UP000266196"/>
    </source>
</evidence>
<dbReference type="VEuPathDB" id="FungiDB:H257_19208"/>
<name>A0A397FGN3_APHAT</name>
<organism evidence="2 3">
    <name type="scientific">Aphanomyces astaci</name>
    <name type="common">Crayfish plague agent</name>
    <dbReference type="NCBI Taxonomy" id="112090"/>
    <lineage>
        <taxon>Eukaryota</taxon>
        <taxon>Sar</taxon>
        <taxon>Stramenopiles</taxon>
        <taxon>Oomycota</taxon>
        <taxon>Saprolegniomycetes</taxon>
        <taxon>Saprolegniales</taxon>
        <taxon>Verrucalvaceae</taxon>
        <taxon>Aphanomyces</taxon>
    </lineage>
</organism>
<reference evidence="2 3" key="1">
    <citation type="submission" date="2018-08" db="EMBL/GenBank/DDBJ databases">
        <title>Aphanomyces genome sequencing and annotation.</title>
        <authorList>
            <person name="Minardi D."/>
            <person name="Oidtmann B."/>
            <person name="Van Der Giezen M."/>
            <person name="Studholme D.J."/>
        </authorList>
    </citation>
    <scope>NUCLEOTIDE SEQUENCE [LARGE SCALE GENOMIC DNA]</scope>
    <source>
        <strain evidence="2 3">197901</strain>
    </source>
</reference>
<comment type="caution">
    <text evidence="2">The sequence shown here is derived from an EMBL/GenBank/DDBJ whole genome shotgun (WGS) entry which is preliminary data.</text>
</comment>